<organism evidence="1 2">
    <name type="scientific">Tetrabaena socialis</name>
    <dbReference type="NCBI Taxonomy" id="47790"/>
    <lineage>
        <taxon>Eukaryota</taxon>
        <taxon>Viridiplantae</taxon>
        <taxon>Chlorophyta</taxon>
        <taxon>core chlorophytes</taxon>
        <taxon>Chlorophyceae</taxon>
        <taxon>CS clade</taxon>
        <taxon>Chlamydomonadales</taxon>
        <taxon>Tetrabaenaceae</taxon>
        <taxon>Tetrabaena</taxon>
    </lineage>
</organism>
<keyword evidence="2" id="KW-1185">Reference proteome</keyword>
<evidence type="ECO:0000313" key="2">
    <source>
        <dbReference type="Proteomes" id="UP000236333"/>
    </source>
</evidence>
<gene>
    <name evidence="1" type="ORF">TSOC_004798</name>
</gene>
<reference evidence="1 2" key="1">
    <citation type="journal article" date="2017" name="Mol. Biol. Evol.">
        <title>The 4-celled Tetrabaena socialis nuclear genome reveals the essential components for genetic control of cell number at the origin of multicellularity in the volvocine lineage.</title>
        <authorList>
            <person name="Featherston J."/>
            <person name="Arakaki Y."/>
            <person name="Hanschen E.R."/>
            <person name="Ferris P.J."/>
            <person name="Michod R.E."/>
            <person name="Olson B.J.S.C."/>
            <person name="Nozaki H."/>
            <person name="Durand P.M."/>
        </authorList>
    </citation>
    <scope>NUCLEOTIDE SEQUENCE [LARGE SCALE GENOMIC DNA]</scope>
    <source>
        <strain evidence="1 2">NIES-571</strain>
    </source>
</reference>
<accession>A0A2J8A811</accession>
<dbReference type="Proteomes" id="UP000236333">
    <property type="component" value="Unassembled WGS sequence"/>
</dbReference>
<dbReference type="EMBL" id="PGGS01000121">
    <property type="protein sequence ID" value="PNH08648.1"/>
    <property type="molecule type" value="Genomic_DNA"/>
</dbReference>
<sequence>MEALSCFEPGPAERPKAALVVAQKSFAHVFAQAAGGGSDAASPLAALQQALALLAGEAPAAAPSAAAASAAAAAASINGSELMSVMACVTPQEMQMAKSLHAALKVVALLDSLSASGNQAGQMV</sequence>
<comment type="caution">
    <text evidence="1">The sequence shown here is derived from an EMBL/GenBank/DDBJ whole genome shotgun (WGS) entry which is preliminary data.</text>
</comment>
<dbReference type="AlphaFoldDB" id="A0A2J8A811"/>
<dbReference type="OrthoDB" id="553146at2759"/>
<proteinExistence type="predicted"/>
<name>A0A2J8A811_9CHLO</name>
<evidence type="ECO:0000313" key="1">
    <source>
        <dbReference type="EMBL" id="PNH08648.1"/>
    </source>
</evidence>
<protein>
    <submittedName>
        <fullName evidence="1">Uncharacterized protein</fullName>
    </submittedName>
</protein>